<dbReference type="Proteomes" id="UP001148838">
    <property type="component" value="Unassembled WGS sequence"/>
</dbReference>
<reference evidence="1 2" key="1">
    <citation type="journal article" date="2022" name="Allergy">
        <title>Genome assembly and annotation of Periplaneta americana reveal a comprehensive cockroach allergen profile.</title>
        <authorList>
            <person name="Wang L."/>
            <person name="Xiong Q."/>
            <person name="Saelim N."/>
            <person name="Wang L."/>
            <person name="Nong W."/>
            <person name="Wan A.T."/>
            <person name="Shi M."/>
            <person name="Liu X."/>
            <person name="Cao Q."/>
            <person name="Hui J.H.L."/>
            <person name="Sookrung N."/>
            <person name="Leung T.F."/>
            <person name="Tungtrongchitr A."/>
            <person name="Tsui S.K.W."/>
        </authorList>
    </citation>
    <scope>NUCLEOTIDE SEQUENCE [LARGE SCALE GENOMIC DNA]</scope>
    <source>
        <strain evidence="1">PWHHKU_190912</strain>
    </source>
</reference>
<comment type="caution">
    <text evidence="1">The sequence shown here is derived from an EMBL/GenBank/DDBJ whole genome shotgun (WGS) entry which is preliminary data.</text>
</comment>
<proteinExistence type="predicted"/>
<evidence type="ECO:0000313" key="1">
    <source>
        <dbReference type="EMBL" id="KAJ4446193.1"/>
    </source>
</evidence>
<keyword evidence="2" id="KW-1185">Reference proteome</keyword>
<organism evidence="1 2">
    <name type="scientific">Periplaneta americana</name>
    <name type="common">American cockroach</name>
    <name type="synonym">Blatta americana</name>
    <dbReference type="NCBI Taxonomy" id="6978"/>
    <lineage>
        <taxon>Eukaryota</taxon>
        <taxon>Metazoa</taxon>
        <taxon>Ecdysozoa</taxon>
        <taxon>Arthropoda</taxon>
        <taxon>Hexapoda</taxon>
        <taxon>Insecta</taxon>
        <taxon>Pterygota</taxon>
        <taxon>Neoptera</taxon>
        <taxon>Polyneoptera</taxon>
        <taxon>Dictyoptera</taxon>
        <taxon>Blattodea</taxon>
        <taxon>Blattoidea</taxon>
        <taxon>Blattidae</taxon>
        <taxon>Blattinae</taxon>
        <taxon>Periplaneta</taxon>
    </lineage>
</organism>
<protein>
    <submittedName>
        <fullName evidence="1">Uncharacterized protein</fullName>
    </submittedName>
</protein>
<sequence>MRKEVKLKLRDIKTQLALLYGGESWILRESDKNRIEAAEMRFLTPFLGLTFRDRIRSEDIRELEIKHTMVEKNNLCNVDNICGKSSLRRRRSNPGPWFYVLSALTTDLHRIQSTAPDRSHSTECAPSIMAVDTRHTSQHICLTWSQATKGNTEGGRLDPVLWIGYGIAQWSERLLHTDWSLVLPCGNTEMSFINAPSTHEDTYHHNICLGNGEHRIECTDPKESSLHVWRELCDPSCLTYKEKPEIVAKAPKMRFYRKRCDEACPNYKAKSESVEKRGKRRKNRLWRETCIETCPNYKAKTTKRGEKRKHSALKEEVMDIEAIVQQLSV</sequence>
<dbReference type="EMBL" id="JAJSOF020000009">
    <property type="protein sequence ID" value="KAJ4446193.1"/>
    <property type="molecule type" value="Genomic_DNA"/>
</dbReference>
<name>A0ABQ8TK07_PERAM</name>
<accession>A0ABQ8TK07</accession>
<evidence type="ECO:0000313" key="2">
    <source>
        <dbReference type="Proteomes" id="UP001148838"/>
    </source>
</evidence>
<gene>
    <name evidence="1" type="ORF">ANN_12887</name>
</gene>